<dbReference type="Gene3D" id="3.60.10.10">
    <property type="entry name" value="Endonuclease/exonuclease/phosphatase"/>
    <property type="match status" value="1"/>
</dbReference>
<reference evidence="2" key="1">
    <citation type="submission" date="2020-06" db="EMBL/GenBank/DDBJ databases">
        <authorList>
            <person name="Li T."/>
            <person name="Hu X."/>
            <person name="Zhang T."/>
            <person name="Song X."/>
            <person name="Zhang H."/>
            <person name="Dai N."/>
            <person name="Sheng W."/>
            <person name="Hou X."/>
            <person name="Wei L."/>
        </authorList>
    </citation>
    <scope>NUCLEOTIDE SEQUENCE</scope>
    <source>
        <strain evidence="2">K16</strain>
        <tissue evidence="2">Leaf</tissue>
    </source>
</reference>
<dbReference type="InterPro" id="IPR043502">
    <property type="entry name" value="DNA/RNA_pol_sf"/>
</dbReference>
<dbReference type="InterPro" id="IPR000477">
    <property type="entry name" value="RT_dom"/>
</dbReference>
<dbReference type="SUPFAM" id="SSF56219">
    <property type="entry name" value="DNase I-like"/>
    <property type="match status" value="1"/>
</dbReference>
<dbReference type="Pfam" id="PF00078">
    <property type="entry name" value="RVT_1"/>
    <property type="match status" value="1"/>
</dbReference>
<dbReference type="InterPro" id="IPR052343">
    <property type="entry name" value="Retrotransposon-Effector_Assoc"/>
</dbReference>
<dbReference type="PANTHER" id="PTHR46890:SF48">
    <property type="entry name" value="RNA-DIRECTED DNA POLYMERASE"/>
    <property type="match status" value="1"/>
</dbReference>
<dbReference type="AlphaFoldDB" id="A0AAE1T4E5"/>
<gene>
    <name evidence="2" type="ORF">Sango_2949000</name>
</gene>
<proteinExistence type="predicted"/>
<dbReference type="InterPro" id="IPR036691">
    <property type="entry name" value="Endo/exonu/phosph_ase_sf"/>
</dbReference>
<accession>A0AAE1T4E5</accession>
<evidence type="ECO:0000313" key="2">
    <source>
        <dbReference type="EMBL" id="KAK4381630.1"/>
    </source>
</evidence>
<dbReference type="EMBL" id="JACGWL010000844">
    <property type="protein sequence ID" value="KAK4381630.1"/>
    <property type="molecule type" value="Genomic_DNA"/>
</dbReference>
<dbReference type="SUPFAM" id="SSF56672">
    <property type="entry name" value="DNA/RNA polymerases"/>
    <property type="match status" value="1"/>
</dbReference>
<protein>
    <recommendedName>
        <fullName evidence="1">Reverse transcriptase domain-containing protein</fullName>
    </recommendedName>
</protein>
<organism evidence="2 3">
    <name type="scientific">Sesamum angolense</name>
    <dbReference type="NCBI Taxonomy" id="2727404"/>
    <lineage>
        <taxon>Eukaryota</taxon>
        <taxon>Viridiplantae</taxon>
        <taxon>Streptophyta</taxon>
        <taxon>Embryophyta</taxon>
        <taxon>Tracheophyta</taxon>
        <taxon>Spermatophyta</taxon>
        <taxon>Magnoliopsida</taxon>
        <taxon>eudicotyledons</taxon>
        <taxon>Gunneridae</taxon>
        <taxon>Pentapetalae</taxon>
        <taxon>asterids</taxon>
        <taxon>lamiids</taxon>
        <taxon>Lamiales</taxon>
        <taxon>Pedaliaceae</taxon>
        <taxon>Sesamum</taxon>
    </lineage>
</organism>
<evidence type="ECO:0000259" key="1">
    <source>
        <dbReference type="Pfam" id="PF00078"/>
    </source>
</evidence>
<sequence>MVLRKLKHTEVPVWIKLRHLPVELWTTEGLSTVASGIGRPLYPDAITRACMRLDFARVCIMLPKHVVIMMPNELGGESPCKVDVEYEWLPPKCKQCVSLGHSTATCPESNKFEKPKVAVYVQKRLVMPPPTVSKPMEKDAVRIVQHTPLAKCDIINAAFWNVRGLNRRDHQVAVKELVNEFRLNFLGLLETRVSAVNVLRVQTFLPRWSWFTDYDMPVVDMSEVCGASADIHLAMNEFRDCILGTGLIHLPVQGELFSWHNCSEGDRSLWKRLDRLLVNDAWLRLWLNSHYQCLNARTSDHSPLVLRGDTDKHTATKLEQVMLQQRAKIQWLKGGDQCSWIFFRKVAMRRASKRVFQIINEDGHTVTTQEDVVNEFISFYQRLLGGDRRREFIDLRYLRPWARHVLTQEESQALVQSVTREEIKDAFFDIAEDKAPGPDGYSSGFYKAAWPIIGEEMIKAILEFFTTDKMISPSQNAFVPGRSIGDNILLAQELFAGYNRQGLPMRCALKVDLRKAYDTVEWDFLSAVLQLFGFSGTFIGWVEECVTTPMFSVCINGNPHGFFKGSRGLRQGDPLSPFLFVLIMEVLQLMLLQLIDQNEGFSFHWRCKELGLFQLCFADDLLLFCKADVASVRHRMFGNNYLQHYISRRVTFPSGWESIQLSFAGRLQLIKSVLMSLKVYWAMAFILPKGVIREVGKKDAYLLVERKLRSGYPKVAWSVVCKPIEEGGQGIRDILALNKALMSRHLGM</sequence>
<comment type="caution">
    <text evidence="2">The sequence shown here is derived from an EMBL/GenBank/DDBJ whole genome shotgun (WGS) entry which is preliminary data.</text>
</comment>
<dbReference type="PANTHER" id="PTHR46890">
    <property type="entry name" value="NON-LTR RETROLELEMENT REVERSE TRANSCRIPTASE-LIKE PROTEIN-RELATED"/>
    <property type="match status" value="1"/>
</dbReference>
<reference evidence="2" key="2">
    <citation type="journal article" date="2024" name="Plant">
        <title>Genomic evolution and insights into agronomic trait innovations of Sesamum species.</title>
        <authorList>
            <person name="Miao H."/>
            <person name="Wang L."/>
            <person name="Qu L."/>
            <person name="Liu H."/>
            <person name="Sun Y."/>
            <person name="Le M."/>
            <person name="Wang Q."/>
            <person name="Wei S."/>
            <person name="Zheng Y."/>
            <person name="Lin W."/>
            <person name="Duan Y."/>
            <person name="Cao H."/>
            <person name="Xiong S."/>
            <person name="Wang X."/>
            <person name="Wei L."/>
            <person name="Li C."/>
            <person name="Ma Q."/>
            <person name="Ju M."/>
            <person name="Zhao R."/>
            <person name="Li G."/>
            <person name="Mu C."/>
            <person name="Tian Q."/>
            <person name="Mei H."/>
            <person name="Zhang T."/>
            <person name="Gao T."/>
            <person name="Zhang H."/>
        </authorList>
    </citation>
    <scope>NUCLEOTIDE SEQUENCE</scope>
    <source>
        <strain evidence="2">K16</strain>
    </source>
</reference>
<name>A0AAE1T4E5_9LAMI</name>
<dbReference type="Proteomes" id="UP001289374">
    <property type="component" value="Unassembled WGS sequence"/>
</dbReference>
<feature type="domain" description="Reverse transcriptase" evidence="1">
    <location>
        <begin position="456"/>
        <end position="629"/>
    </location>
</feature>
<keyword evidence="3" id="KW-1185">Reference proteome</keyword>
<evidence type="ECO:0000313" key="3">
    <source>
        <dbReference type="Proteomes" id="UP001289374"/>
    </source>
</evidence>